<dbReference type="Pfam" id="PF04857">
    <property type="entry name" value="CAF1"/>
    <property type="match status" value="1"/>
</dbReference>
<dbReference type="SUPFAM" id="SSF53098">
    <property type="entry name" value="Ribonuclease H-like"/>
    <property type="match status" value="1"/>
</dbReference>
<gene>
    <name evidence="5" type="ORF">CTI12_AA327460</name>
</gene>
<keyword evidence="4" id="KW-1133">Transmembrane helix</keyword>
<evidence type="ECO:0000256" key="3">
    <source>
        <dbReference type="SAM" id="MobiDB-lite"/>
    </source>
</evidence>
<name>A0A2U1MMB5_ARTAN</name>
<dbReference type="OrthoDB" id="1432093at2759"/>
<protein>
    <submittedName>
        <fullName evidence="5">Polynucleotidyl transferase, ribonuclease H-like superfamily protein</fullName>
    </submittedName>
</protein>
<comment type="caution">
    <text evidence="5">The sequence shown here is derived from an EMBL/GenBank/DDBJ whole genome shotgun (WGS) entry which is preliminary data.</text>
</comment>
<dbReference type="AlphaFoldDB" id="A0A2U1MMB5"/>
<feature type="region of interest" description="Disordered" evidence="3">
    <location>
        <begin position="814"/>
        <end position="841"/>
    </location>
</feature>
<feature type="transmembrane region" description="Helical" evidence="4">
    <location>
        <begin position="116"/>
        <end position="138"/>
    </location>
</feature>
<evidence type="ECO:0000313" key="6">
    <source>
        <dbReference type="Proteomes" id="UP000245207"/>
    </source>
</evidence>
<feature type="compositionally biased region" description="Polar residues" evidence="3">
    <location>
        <begin position="7"/>
        <end position="29"/>
    </location>
</feature>
<sequence>MLRKRFFSTQTPPSSFTLNPKPQNTNIRRPNWPITQVTKSNFTNSVTKLKNLISHSDYIAVSLQKTGTYSSPWHRILPFDTAETAYLKAKYAAEKFQIFQLAVCPFSVVRGSTNKIIAHPLVSNIFSIVVYVLVFSYLQYKFAQPRFLVMTVSLVVFVRDNVISSLRFNFHLFPRDELKIGMPCYSFSCQPSYLASVAREDFDFNVCIYDGISYLSRAQESAAKRQIGNPVSSGYVPQSPSSRSVADNVFVERIKSRIGNWINACKRSDTKTDDALVNSLRKLILGGEDYGSRPSLNIDVCSERQVQLVFEVAFPFTYNGLIRVIAISDESNRIKSRIGNWINACKRSDTKTDDALVNSLRKLILGGEDYGSRPSLNIDVCSERQVQLVFEMVKSHYENVVPLTISLKGGGTQAVRVVLTKFTFIHSKFLSPLPPTMDEFRSSLHSAFPNIIDVNHLMKGIGSLNEYTNLTAAISYLKKHFFAPIEIEIPHEASMEESKNHGHNVVRISELFAKACFIHKITPETKLQHTNGPSTVKHYSNVFNLDSNDFQGSSETDDISVWTQNPKKISINNLVFLWGFRSGISAGKLKNLLCKSHDILSEDHVFDVRLVDKSCAVVVFWKNGVSEWFLNAINSGDGLGELAADGMMAAGYEAYNKVCKSEILGMDLADSLGEIDTVSGDHKEESAEVYWNRGGKRSQSVVVAFKDAYRNLFTMRFHYGGRFTECPKRKYFDGYDDNAITYFHCKIPLKGLDYALRPLSSDNDACKMLKYVPKHKTIYVFVEHDQTTIRTCGNLDNLDIVEEDDHVRQFDDNEGADLENEGANLENEGDDLENEDNESNQDDENRYMLLVPNTHVSGTVVFCKFDGYVRKSPELGLRRHVFTGINRPLCYIKWISNAIIPHFIANMDCTFSDQVQYTTYDLSSSDHLRSVSLQNSAYPDLPLKLALQLSAQSDIPSIKDSNSGVDTMDSVLSLDEGRWSRPAAEDVFSQFDVDDFLSGNIRQPSPPVLARLQPKYTYISIAQVVYPLPGPANLFQDDAHTTTTYQHLHIICCFKRDIGEFITKDEVLVAVFRHSASKDILVFTLWYPRNISGHTEVGMRRMKEIDVNFLSDASKRIFVTKYAWINRLLAKPKGSSWLFGDPFSSQIIHMMACVDVAHFYIGEDFKPFIAAILAVLAHVIDVVGRFMVKTVVHKMQLCFVANTVSEPMQKFHNFCNKKHWPKATYKVTIDLLPAHDRRYTSLAEIDASNSVFIVTGAERSRTKDIVNSASSPCFAKIK</sequence>
<reference evidence="5 6" key="1">
    <citation type="journal article" date="2018" name="Mol. Plant">
        <title>The genome of Artemisia annua provides insight into the evolution of Asteraceae family and artemisinin biosynthesis.</title>
        <authorList>
            <person name="Shen Q."/>
            <person name="Zhang L."/>
            <person name="Liao Z."/>
            <person name="Wang S."/>
            <person name="Yan T."/>
            <person name="Shi P."/>
            <person name="Liu M."/>
            <person name="Fu X."/>
            <person name="Pan Q."/>
            <person name="Wang Y."/>
            <person name="Lv Z."/>
            <person name="Lu X."/>
            <person name="Zhang F."/>
            <person name="Jiang W."/>
            <person name="Ma Y."/>
            <person name="Chen M."/>
            <person name="Hao X."/>
            <person name="Li L."/>
            <person name="Tang Y."/>
            <person name="Lv G."/>
            <person name="Zhou Y."/>
            <person name="Sun X."/>
            <person name="Brodelius P.E."/>
            <person name="Rose J.K.C."/>
            <person name="Tang K."/>
        </authorList>
    </citation>
    <scope>NUCLEOTIDE SEQUENCE [LARGE SCALE GENOMIC DNA]</scope>
    <source>
        <strain evidence="6">cv. Huhao1</strain>
        <tissue evidence="5">Leaf</tissue>
    </source>
</reference>
<evidence type="ECO:0000313" key="5">
    <source>
        <dbReference type="EMBL" id="PWA62400.1"/>
    </source>
</evidence>
<dbReference type="InterPro" id="IPR012337">
    <property type="entry name" value="RNaseH-like_sf"/>
</dbReference>
<dbReference type="GO" id="GO:0016740">
    <property type="term" value="F:transferase activity"/>
    <property type="evidence" value="ECO:0007669"/>
    <property type="project" value="UniProtKB-KW"/>
</dbReference>
<dbReference type="InterPro" id="IPR036397">
    <property type="entry name" value="RNaseH_sf"/>
</dbReference>
<dbReference type="EMBL" id="PKPP01004879">
    <property type="protein sequence ID" value="PWA62400.1"/>
    <property type="molecule type" value="Genomic_DNA"/>
</dbReference>
<comment type="similarity">
    <text evidence="2">Belongs to the CAF1 family.</text>
</comment>
<dbReference type="STRING" id="35608.A0A2U1MMB5"/>
<dbReference type="GO" id="GO:0000175">
    <property type="term" value="F:3'-5'-RNA exonuclease activity"/>
    <property type="evidence" value="ECO:0007669"/>
    <property type="project" value="TreeGrafter"/>
</dbReference>
<evidence type="ECO:0000256" key="2">
    <source>
        <dbReference type="ARBA" id="ARBA00008372"/>
    </source>
</evidence>
<keyword evidence="4" id="KW-0472">Membrane</keyword>
<evidence type="ECO:0000256" key="4">
    <source>
        <dbReference type="SAM" id="Phobius"/>
    </source>
</evidence>
<feature type="region of interest" description="Disordered" evidence="3">
    <location>
        <begin position="1"/>
        <end position="29"/>
    </location>
</feature>
<feature type="compositionally biased region" description="Acidic residues" evidence="3">
    <location>
        <begin position="827"/>
        <end position="841"/>
    </location>
</feature>
<dbReference type="InterPro" id="IPR051181">
    <property type="entry name" value="CAF1_poly(A)_ribonucleases"/>
</dbReference>
<dbReference type="Gene3D" id="3.30.420.10">
    <property type="entry name" value="Ribonuclease H-like superfamily/Ribonuclease H"/>
    <property type="match status" value="2"/>
</dbReference>
<keyword evidence="4" id="KW-0812">Transmembrane</keyword>
<dbReference type="GO" id="GO:0003723">
    <property type="term" value="F:RNA binding"/>
    <property type="evidence" value="ECO:0007669"/>
    <property type="project" value="TreeGrafter"/>
</dbReference>
<dbReference type="PANTHER" id="PTHR15092">
    <property type="entry name" value="POLY A -SPECIFIC RIBONUCLEASE/TARGET OF EGR1, MEMBER 1"/>
    <property type="match status" value="1"/>
</dbReference>
<dbReference type="Proteomes" id="UP000245207">
    <property type="component" value="Unassembled WGS sequence"/>
</dbReference>
<proteinExistence type="inferred from homology"/>
<organism evidence="5 6">
    <name type="scientific">Artemisia annua</name>
    <name type="common">Sweet wormwood</name>
    <dbReference type="NCBI Taxonomy" id="35608"/>
    <lineage>
        <taxon>Eukaryota</taxon>
        <taxon>Viridiplantae</taxon>
        <taxon>Streptophyta</taxon>
        <taxon>Embryophyta</taxon>
        <taxon>Tracheophyta</taxon>
        <taxon>Spermatophyta</taxon>
        <taxon>Magnoliopsida</taxon>
        <taxon>eudicotyledons</taxon>
        <taxon>Gunneridae</taxon>
        <taxon>Pentapetalae</taxon>
        <taxon>asterids</taxon>
        <taxon>campanulids</taxon>
        <taxon>Asterales</taxon>
        <taxon>Asteraceae</taxon>
        <taxon>Asteroideae</taxon>
        <taxon>Anthemideae</taxon>
        <taxon>Artemisiinae</taxon>
        <taxon>Artemisia</taxon>
    </lineage>
</organism>
<accession>A0A2U1MMB5</accession>
<comment type="cofactor">
    <cofactor evidence="1">
        <name>a divalent metal cation</name>
        <dbReference type="ChEBI" id="CHEBI:60240"/>
    </cofactor>
</comment>
<keyword evidence="6" id="KW-1185">Reference proteome</keyword>
<dbReference type="InterPro" id="IPR006941">
    <property type="entry name" value="RNase_CAF1"/>
</dbReference>
<dbReference type="PANTHER" id="PTHR15092:SF42">
    <property type="entry name" value="POLY(A)-SPECIFIC RIBONUCLEASE PARN-LIKE"/>
    <property type="match status" value="1"/>
</dbReference>
<evidence type="ECO:0000256" key="1">
    <source>
        <dbReference type="ARBA" id="ARBA00001968"/>
    </source>
</evidence>
<keyword evidence="5" id="KW-0808">Transferase</keyword>